<dbReference type="InterPro" id="IPR010104">
    <property type="entry name" value="TonB_rcpt_bac"/>
</dbReference>
<keyword evidence="3" id="KW-0998">Cell outer membrane</keyword>
<evidence type="ECO:0000256" key="4">
    <source>
        <dbReference type="RuleBase" id="RU003357"/>
    </source>
</evidence>
<dbReference type="Pfam" id="PF07715">
    <property type="entry name" value="Plug"/>
    <property type="match status" value="1"/>
</dbReference>
<feature type="domain" description="TonB-dependent receptor plug" evidence="7">
    <location>
        <begin position="65"/>
        <end position="176"/>
    </location>
</feature>
<comment type="subcellular location">
    <subcellularLocation>
        <location evidence="1 4">Cell outer membrane</location>
    </subcellularLocation>
</comment>
<organism evidence="8 9">
    <name type="scientific">Cellvibrio fibrivorans</name>
    <dbReference type="NCBI Taxonomy" id="126350"/>
    <lineage>
        <taxon>Bacteria</taxon>
        <taxon>Pseudomonadati</taxon>
        <taxon>Pseudomonadota</taxon>
        <taxon>Gammaproteobacteria</taxon>
        <taxon>Cellvibrionales</taxon>
        <taxon>Cellvibrionaceae</taxon>
        <taxon>Cellvibrio</taxon>
    </lineage>
</organism>
<evidence type="ECO:0000256" key="2">
    <source>
        <dbReference type="ARBA" id="ARBA00023136"/>
    </source>
</evidence>
<dbReference type="SUPFAM" id="SSF56935">
    <property type="entry name" value="Porins"/>
    <property type="match status" value="1"/>
</dbReference>
<dbReference type="InterPro" id="IPR037066">
    <property type="entry name" value="Plug_dom_sf"/>
</dbReference>
<evidence type="ECO:0000256" key="5">
    <source>
        <dbReference type="SAM" id="SignalP"/>
    </source>
</evidence>
<feature type="signal peptide" evidence="5">
    <location>
        <begin position="1"/>
        <end position="35"/>
    </location>
</feature>
<dbReference type="RefSeq" id="WP_310072689.1">
    <property type="nucleotide sequence ID" value="NZ_JAVDVX010000004.1"/>
</dbReference>
<proteinExistence type="inferred from homology"/>
<dbReference type="PANTHER" id="PTHR40980:SF3">
    <property type="entry name" value="TONB-DEPENDENT RECEPTOR-LIKE BETA-BARREL DOMAIN-CONTAINING PROTEIN"/>
    <property type="match status" value="1"/>
</dbReference>
<keyword evidence="9" id="KW-1185">Reference proteome</keyword>
<dbReference type="PANTHER" id="PTHR40980">
    <property type="entry name" value="PLUG DOMAIN-CONTAINING PROTEIN"/>
    <property type="match status" value="1"/>
</dbReference>
<evidence type="ECO:0000256" key="3">
    <source>
        <dbReference type="ARBA" id="ARBA00023237"/>
    </source>
</evidence>
<protein>
    <submittedName>
        <fullName evidence="8">TonB-dependent receptor</fullName>
    </submittedName>
</protein>
<dbReference type="Gene3D" id="2.40.170.20">
    <property type="entry name" value="TonB-dependent receptor, beta-barrel domain"/>
    <property type="match status" value="1"/>
</dbReference>
<evidence type="ECO:0000259" key="6">
    <source>
        <dbReference type="Pfam" id="PF00593"/>
    </source>
</evidence>
<dbReference type="EMBL" id="JAVDVX010000004">
    <property type="protein sequence ID" value="MDR7090398.1"/>
    <property type="molecule type" value="Genomic_DNA"/>
</dbReference>
<dbReference type="Proteomes" id="UP001253595">
    <property type="component" value="Unassembled WGS sequence"/>
</dbReference>
<dbReference type="InterPro" id="IPR036942">
    <property type="entry name" value="Beta-barrel_TonB_sf"/>
</dbReference>
<dbReference type="Pfam" id="PF00593">
    <property type="entry name" value="TonB_dep_Rec_b-barrel"/>
    <property type="match status" value="1"/>
</dbReference>
<evidence type="ECO:0000313" key="8">
    <source>
        <dbReference type="EMBL" id="MDR7090398.1"/>
    </source>
</evidence>
<reference evidence="8 9" key="1">
    <citation type="submission" date="2023-07" db="EMBL/GenBank/DDBJ databases">
        <title>Sorghum-associated microbial communities from plants grown in Nebraska, USA.</title>
        <authorList>
            <person name="Schachtman D."/>
        </authorList>
    </citation>
    <scope>NUCLEOTIDE SEQUENCE [LARGE SCALE GENOMIC DNA]</scope>
    <source>
        <strain evidence="8 9">BE190</strain>
    </source>
</reference>
<keyword evidence="2 4" id="KW-0472">Membrane</keyword>
<keyword evidence="4" id="KW-0798">TonB box</keyword>
<accession>A0ABU1UZ37</accession>
<dbReference type="InterPro" id="IPR000531">
    <property type="entry name" value="Beta-barrel_TonB"/>
</dbReference>
<feature type="domain" description="TonB-dependent receptor-like beta-barrel" evidence="6">
    <location>
        <begin position="533"/>
        <end position="1138"/>
    </location>
</feature>
<gene>
    <name evidence="8" type="ORF">J2X05_002422</name>
</gene>
<dbReference type="Gene3D" id="2.170.130.10">
    <property type="entry name" value="TonB-dependent receptor, plug domain"/>
    <property type="match status" value="1"/>
</dbReference>
<comment type="caution">
    <text evidence="8">The sequence shown here is derived from an EMBL/GenBank/DDBJ whole genome shotgun (WGS) entry which is preliminary data.</text>
</comment>
<dbReference type="InterPro" id="IPR012910">
    <property type="entry name" value="Plug_dom"/>
</dbReference>
<evidence type="ECO:0000313" key="9">
    <source>
        <dbReference type="Proteomes" id="UP001253595"/>
    </source>
</evidence>
<evidence type="ECO:0000256" key="1">
    <source>
        <dbReference type="ARBA" id="ARBA00004442"/>
    </source>
</evidence>
<name>A0ABU1UZ37_9GAMM</name>
<feature type="chain" id="PRO_5047375516" evidence="5">
    <location>
        <begin position="36"/>
        <end position="1175"/>
    </location>
</feature>
<dbReference type="NCBIfam" id="TIGR01782">
    <property type="entry name" value="TonB-Xanth-Caul"/>
    <property type="match status" value="1"/>
</dbReference>
<comment type="similarity">
    <text evidence="4">Belongs to the TonB-dependent receptor family.</text>
</comment>
<evidence type="ECO:0000259" key="7">
    <source>
        <dbReference type="Pfam" id="PF07715"/>
    </source>
</evidence>
<sequence length="1175" mass="128675">MVFHKNQKTAQQQGVKFKKSMLAMCIMALSAPSFAQDTTEEKDASVEEIVVTGVRANLQNAQDVKRSSDTFVDAISAEDIGSLPDRSVLEAMQRIPGVSIERFAAANDPDHFGVEGSGAVIRGMSATRSEFNGRDSFTANSGRGLSFQDVPPELMAGVQVFKNQSADMVEGGIGGTVNLITRKPFDSNDRVMAFNVDYSYGDLAEEWTPTFSGLYSDRWETEAGEFGFLINASKSSLKGISHGIQSDAYVEYRDDYSDFPRALSAPGAGHAGPNDIAGAERFAEAGRSVWMPQGSNATMKFDDRDRQGLATALQWENPEDTFLATVQFMRSDAELAWTENAIKYQSGYERRQALPLQGTEYEFDDDGLFQGGVITQDGRFSDGGWRSADPDNPAALRLPHAASWANPAVAQFGSRFQTDNRYKSTRTVIDDFATNFKWTPSDNFELSLDLQYIKANTEDDDVTVMMATHAIQDFDVSGSTPRLTLIEPWHGIRDNNMAVDSNALVVEGSEGTGPFGAAGAGVLVGGKALPGFSNDPAGDSNWFQDPTSYWWQSAMDHYERSEGDSKAARLDGIYTFDDDAGFIKAVRSGIRHANREQTVRSTAYNWGQLTPIWAQPFDQIGWADTPIVSEISGQWEEVDWSDFHGGGVITIPGNTMLHPSDALVKSIVKEQRELPTGGSGNLWENAADRPGTTGSYFLPSEVFITEETNQAAYVRVDFGSEDYSYRFDGNFGLRYVNFERVATGSVQYPDVLPRDLPPAGAPDPRNTAAHLAYLEGKRNELLAAAASNPAYNPPPLSATPTAEEISARRSYDNAFIKTDYDAATKYAGDIGNFLSPTELGFGNNGASIEDSVHDYDAWLPSFNLKVELTDDLLVRFGASKAIAMPDMDLVRNTTSLRAFETTRAVLTDTSVTPPSTTLVGGAINTWAGSSGNPYLNPMESKQYDASLEWYFANVGSLTLSLFKKDLTNFFVNGAFDRVYTNPTSGVTQTATVEGTINNGEGELEGFELAYQQFYDMLPAPFDGLGLQVTYSYIDSKAIPNSGSLDPDNGGDIDTGARVDLSGLPLQGQSKDTFNIVGMYDKDAISLRLAYNWRSRYLLTTRDVISRYPLWNDDSGFLDGSAFYKLNDNLTVGLQFTNLLNTQTETIMILDGKGLEAGRSWFVNDRRVALLLKGTF</sequence>
<keyword evidence="8" id="KW-0675">Receptor</keyword>
<keyword evidence="5" id="KW-0732">Signal</keyword>